<name>A0ABT3IPG6_9BACT</name>
<evidence type="ECO:0008006" key="3">
    <source>
        <dbReference type="Google" id="ProtNLM"/>
    </source>
</evidence>
<evidence type="ECO:0000313" key="2">
    <source>
        <dbReference type="Proteomes" id="UP001207742"/>
    </source>
</evidence>
<reference evidence="1 2" key="1">
    <citation type="submission" date="2022-10" db="EMBL/GenBank/DDBJ databases">
        <title>Chitinophaga nivalis PC15 sp. nov., isolated from Pyeongchang county, South Korea.</title>
        <authorList>
            <person name="Trinh H.N."/>
        </authorList>
    </citation>
    <scope>NUCLEOTIDE SEQUENCE [LARGE SCALE GENOMIC DNA]</scope>
    <source>
        <strain evidence="1 2">PC14</strain>
    </source>
</reference>
<sequence length="263" mass="29337">MKLAIYLIIPAIIALLIAGCNKDDLRVEKSIHIVINGYNGSTNELEVAIDTTRYGKSSSREKSTIPPAAVSPFNTVYTYYSGQNPGSVTITDPVTQKELFNKPLPASGTKAFYNFIYLDGKELEIKVPAADAATNKLVFYIYDATNETPFDVFLYRIDNNTGQEFRQNLAKNVKANTWFYTDYIPSADFNSKNMLSSSYICFTKAGTIDQWAFQDSESMSKLSAFGMALPIGGEKGIVQAYFIVPGRSQLEKSSLFFHPDRPW</sequence>
<dbReference type="EMBL" id="JAPDNS010000002">
    <property type="protein sequence ID" value="MCW3485828.1"/>
    <property type="molecule type" value="Genomic_DNA"/>
</dbReference>
<keyword evidence="2" id="KW-1185">Reference proteome</keyword>
<dbReference type="Proteomes" id="UP001207742">
    <property type="component" value="Unassembled WGS sequence"/>
</dbReference>
<organism evidence="1 2">
    <name type="scientific">Chitinophaga nivalis</name>
    <dbReference type="NCBI Taxonomy" id="2991709"/>
    <lineage>
        <taxon>Bacteria</taxon>
        <taxon>Pseudomonadati</taxon>
        <taxon>Bacteroidota</taxon>
        <taxon>Chitinophagia</taxon>
        <taxon>Chitinophagales</taxon>
        <taxon>Chitinophagaceae</taxon>
        <taxon>Chitinophaga</taxon>
    </lineage>
</organism>
<accession>A0ABT3IPG6</accession>
<evidence type="ECO:0000313" key="1">
    <source>
        <dbReference type="EMBL" id="MCW3485828.1"/>
    </source>
</evidence>
<proteinExistence type="predicted"/>
<gene>
    <name evidence="1" type="ORF">OL497_18120</name>
</gene>
<protein>
    <recommendedName>
        <fullName evidence="3">DUF4397 domain-containing protein</fullName>
    </recommendedName>
</protein>
<dbReference type="PROSITE" id="PS51257">
    <property type="entry name" value="PROKAR_LIPOPROTEIN"/>
    <property type="match status" value="1"/>
</dbReference>
<comment type="caution">
    <text evidence="1">The sequence shown here is derived from an EMBL/GenBank/DDBJ whole genome shotgun (WGS) entry which is preliminary data.</text>
</comment>
<dbReference type="RefSeq" id="WP_264732646.1">
    <property type="nucleotide sequence ID" value="NZ_JAPDNR010000001.1"/>
</dbReference>